<gene>
    <name evidence="1" type="ORF">A2Y64_05320</name>
</gene>
<sequence length="147" mass="16404">MLIAVISALASASRAGEEIPVYPLGLDLSSETTSEGVASLLREEGWDVSTAEDSLSLSAERTGATLTMSWLDATYLRDVTYTEPWDDAWNCKERFAEWVEWFRFINGKPMVDTETFHYWNIPGMEVWFEITETGGGAATLTCSITFL</sequence>
<accession>A0A1F5EYK5</accession>
<evidence type="ECO:0000313" key="2">
    <source>
        <dbReference type="Proteomes" id="UP000177187"/>
    </source>
</evidence>
<dbReference type="EMBL" id="MFAF01000120">
    <property type="protein sequence ID" value="OGD72467.1"/>
    <property type="molecule type" value="Genomic_DNA"/>
</dbReference>
<proteinExistence type="predicted"/>
<comment type="caution">
    <text evidence="1">The sequence shown here is derived from an EMBL/GenBank/DDBJ whole genome shotgun (WGS) entry which is preliminary data.</text>
</comment>
<dbReference type="AlphaFoldDB" id="A0A1F5EYK5"/>
<protein>
    <submittedName>
        <fullName evidence="1">Uncharacterized protein</fullName>
    </submittedName>
</protein>
<reference evidence="1 2" key="1">
    <citation type="journal article" date="2016" name="Nat. Commun.">
        <title>Thousands of microbial genomes shed light on interconnected biogeochemical processes in an aquifer system.</title>
        <authorList>
            <person name="Anantharaman K."/>
            <person name="Brown C.T."/>
            <person name="Hug L.A."/>
            <person name="Sharon I."/>
            <person name="Castelle C.J."/>
            <person name="Probst A.J."/>
            <person name="Thomas B.C."/>
            <person name="Singh A."/>
            <person name="Wilkins M.J."/>
            <person name="Karaoz U."/>
            <person name="Brodie E.L."/>
            <person name="Williams K.H."/>
            <person name="Hubbard S.S."/>
            <person name="Banfield J.F."/>
        </authorList>
    </citation>
    <scope>NUCLEOTIDE SEQUENCE [LARGE SCALE GENOMIC DNA]</scope>
</reference>
<organism evidence="1 2">
    <name type="scientific">Candidatus Coatesbacteria bacterium RBG_13_66_14</name>
    <dbReference type="NCBI Taxonomy" id="1817816"/>
    <lineage>
        <taxon>Bacteria</taxon>
        <taxon>Candidatus Coatesiibacteriota</taxon>
    </lineage>
</organism>
<dbReference type="Proteomes" id="UP000177187">
    <property type="component" value="Unassembled WGS sequence"/>
</dbReference>
<name>A0A1F5EYK5_9BACT</name>
<evidence type="ECO:0000313" key="1">
    <source>
        <dbReference type="EMBL" id="OGD72467.1"/>
    </source>
</evidence>